<dbReference type="Proteomes" id="UP000001010">
    <property type="component" value="Chromosome"/>
</dbReference>
<proteinExistence type="predicted"/>
<dbReference type="EMBL" id="AE008922">
    <property type="protein sequence ID" value="AAM43173.1"/>
    <property type="molecule type" value="Genomic_DNA"/>
</dbReference>
<dbReference type="EnsemblBacteria" id="AAM43173">
    <property type="protein sequence ID" value="AAM43173"/>
    <property type="gene ID" value="XCC3952"/>
</dbReference>
<dbReference type="KEGG" id="xcc:XCC3952"/>
<keyword evidence="3" id="KW-1185">Reference proteome</keyword>
<evidence type="ECO:0000313" key="3">
    <source>
        <dbReference type="Proteomes" id="UP000001010"/>
    </source>
</evidence>
<evidence type="ECO:0000313" key="2">
    <source>
        <dbReference type="EMBL" id="AAM43173.1"/>
    </source>
</evidence>
<organism evidence="2 3">
    <name type="scientific">Xanthomonas campestris pv. campestris (strain ATCC 33913 / DSM 3586 / NCPPB 528 / LMG 568 / P 25)</name>
    <dbReference type="NCBI Taxonomy" id="190485"/>
    <lineage>
        <taxon>Bacteria</taxon>
        <taxon>Pseudomonadati</taxon>
        <taxon>Pseudomonadota</taxon>
        <taxon>Gammaproteobacteria</taxon>
        <taxon>Lysobacterales</taxon>
        <taxon>Lysobacteraceae</taxon>
        <taxon>Xanthomonas</taxon>
    </lineage>
</organism>
<dbReference type="PATRIC" id="fig|190485.4.peg.4230"/>
<dbReference type="AlphaFoldDB" id="Q8P3W7"/>
<dbReference type="STRING" id="190485.XCC3952"/>
<accession>Q8P3W7</accession>
<reference evidence="2 3" key="1">
    <citation type="journal article" date="2002" name="Nature">
        <title>Comparison of the genomes of two Xanthomonas pathogens with differing host specificities.</title>
        <authorList>
            <person name="da Silva A.C."/>
            <person name="Ferro J.A."/>
            <person name="Reinach F.C."/>
            <person name="Farah C.S."/>
            <person name="Furlan L.R."/>
            <person name="Quaggio R.B."/>
            <person name="Monteiro-Vitorello C.B."/>
            <person name="Van Sluys M.A."/>
            <person name="Almeida N.F."/>
            <person name="Alves L.M."/>
            <person name="do Amaral A.M."/>
            <person name="Bertolini M.C."/>
            <person name="Camargo L.E."/>
            <person name="Camarotte G."/>
            <person name="Cannavan F."/>
            <person name="Cardozo J."/>
            <person name="Chambergo F."/>
            <person name="Ciapina L.P."/>
            <person name="Cicarelli R.M."/>
            <person name="Coutinho L.L."/>
            <person name="Cursino-Santos J.R."/>
            <person name="El-Dorry H."/>
            <person name="Faria J.B."/>
            <person name="Ferreira A.J."/>
            <person name="Ferreira R.C."/>
            <person name="Ferro M.I."/>
            <person name="Formighieri E.F."/>
            <person name="Franco M.C."/>
            <person name="Greggio C.C."/>
            <person name="Gruber A."/>
            <person name="Katsuyama A.M."/>
            <person name="Kishi L.T."/>
            <person name="Leite R.P."/>
            <person name="Lemos E.G."/>
            <person name="Lemos M.V."/>
            <person name="Locali E.C."/>
            <person name="Machado M.A."/>
            <person name="Madeira A.M."/>
            <person name="Martinez-Rossi N.M."/>
            <person name="Martins E.C."/>
            <person name="Meidanis J."/>
            <person name="Menck C.F."/>
            <person name="Miyaki C.Y."/>
            <person name="Moon D.H."/>
            <person name="Moreira L.M."/>
            <person name="Novo M.T."/>
            <person name="Okura V.K."/>
            <person name="Oliveira M.C."/>
            <person name="Oliveira V.R."/>
            <person name="Pereira H.A."/>
            <person name="Rossi A."/>
            <person name="Sena J.A."/>
            <person name="Silva C."/>
            <person name="de Souza R.F."/>
            <person name="Spinola L.A."/>
            <person name="Takita M.A."/>
            <person name="Tamura R.E."/>
            <person name="Teixeira E.C."/>
            <person name="Tezza R.I."/>
            <person name="Trindade dos Santos M."/>
            <person name="Truffi D."/>
            <person name="Tsai S.M."/>
            <person name="White F.F."/>
            <person name="Setubal J.C."/>
            <person name="Kitajima J.P."/>
        </authorList>
    </citation>
    <scope>NUCLEOTIDE SEQUENCE [LARGE SCALE GENOMIC DNA]</scope>
    <source>
        <strain evidence="3">ATCC 33913 / DSM 3586 / NCPPB 528 / LMG 568 / P 25</strain>
    </source>
</reference>
<dbReference type="OrthoDB" id="6008957at2"/>
<feature type="transmembrane region" description="Helical" evidence="1">
    <location>
        <begin position="131"/>
        <end position="154"/>
    </location>
</feature>
<keyword evidence="1" id="KW-1133">Transmembrane helix</keyword>
<gene>
    <name evidence="2" type="ordered locus">XCC3952</name>
</gene>
<feature type="transmembrane region" description="Helical" evidence="1">
    <location>
        <begin position="166"/>
        <end position="190"/>
    </location>
</feature>
<protein>
    <submittedName>
        <fullName evidence="2">Uncharacterized protein</fullName>
    </submittedName>
</protein>
<keyword evidence="1" id="KW-0812">Transmembrane</keyword>
<evidence type="ECO:0000256" key="1">
    <source>
        <dbReference type="SAM" id="Phobius"/>
    </source>
</evidence>
<dbReference type="eggNOG" id="ENOG5032JKT">
    <property type="taxonomic scope" value="Bacteria"/>
</dbReference>
<dbReference type="HOGENOM" id="CLU_1342802_0_0_6"/>
<keyword evidence="1" id="KW-0472">Membrane</keyword>
<feature type="transmembrane region" description="Helical" evidence="1">
    <location>
        <begin position="93"/>
        <end position="119"/>
    </location>
</feature>
<name>Q8P3W7_XANCP</name>
<sequence length="204" mass="22145">MRSRCRWAWSTASLRRWTSITAPPPSPSLPGHVRRSAATPSTAWACWSSRPRKALRCGTACARRPTRCTTRCVRATPCWSAPTERVAMTTTDLLLSIVTSLLSRVPVLIALVLGLVLVWRTPPVAARRAALAALWLLLACSVAEVTIQAVALWLMQQGSVARISMVMSVSRLVLVSVQGVALGVLVWTLASSLQRARPTPEALQ</sequence>